<keyword evidence="2" id="KW-0285">Flavoprotein</keyword>
<dbReference type="AlphaFoldDB" id="A0A3B1BKS8"/>
<feature type="domain" description="ETF-QO/FixC ubiquinone-binding" evidence="5">
    <location>
        <begin position="4"/>
        <end position="84"/>
    </location>
</feature>
<accession>A0A3B1BKS8</accession>
<dbReference type="SUPFAM" id="SSF54373">
    <property type="entry name" value="FAD-linked reductases, C-terminal domain"/>
    <property type="match status" value="1"/>
</dbReference>
<dbReference type="PANTHER" id="PTHR10617">
    <property type="entry name" value="ELECTRON TRANSFER FLAVOPROTEIN-UBIQUINONE OXIDOREDUCTASE"/>
    <property type="match status" value="1"/>
</dbReference>
<evidence type="ECO:0000256" key="1">
    <source>
        <dbReference type="ARBA" id="ARBA00001974"/>
    </source>
</evidence>
<keyword evidence="3" id="KW-0274">FAD</keyword>
<protein>
    <recommendedName>
        <fullName evidence="5">ETF-QO/FixC ubiquinone-binding domain-containing protein</fullName>
    </recommendedName>
</protein>
<evidence type="ECO:0000256" key="4">
    <source>
        <dbReference type="ARBA" id="ARBA00023002"/>
    </source>
</evidence>
<evidence type="ECO:0000256" key="3">
    <source>
        <dbReference type="ARBA" id="ARBA00022827"/>
    </source>
</evidence>
<evidence type="ECO:0000256" key="2">
    <source>
        <dbReference type="ARBA" id="ARBA00022630"/>
    </source>
</evidence>
<evidence type="ECO:0000313" key="6">
    <source>
        <dbReference type="EMBL" id="VAX18896.1"/>
    </source>
</evidence>
<proteinExistence type="predicted"/>
<dbReference type="GO" id="GO:0004174">
    <property type="term" value="F:electron-transferring-flavoprotein dehydrogenase activity"/>
    <property type="evidence" value="ECO:0007669"/>
    <property type="project" value="InterPro"/>
</dbReference>
<dbReference type="InterPro" id="IPR049398">
    <property type="entry name" value="ETF-QO/FixC_UQ-bd"/>
</dbReference>
<dbReference type="PROSITE" id="PS51257">
    <property type="entry name" value="PROKAR_LIPOPROTEIN"/>
    <property type="match status" value="1"/>
</dbReference>
<dbReference type="Gene3D" id="3.30.9.90">
    <property type="match status" value="1"/>
</dbReference>
<gene>
    <name evidence="6" type="ORF">MNBD_IGNAVI01-1821</name>
</gene>
<sequence>MWETKQSYEGEVWHTVGHPMAPGHLGGGFVYGCKNNKLIIGMVMSLDFPNPNIRPPEVLQNLKKHPFIQSKIAGGKLLKYGASIL</sequence>
<keyword evidence="4" id="KW-0560">Oxidoreductase</keyword>
<name>A0A3B1BKS8_9ZZZZ</name>
<feature type="non-terminal residue" evidence="6">
    <location>
        <position position="85"/>
    </location>
</feature>
<evidence type="ECO:0000259" key="5">
    <source>
        <dbReference type="Pfam" id="PF21162"/>
    </source>
</evidence>
<reference evidence="6" key="1">
    <citation type="submission" date="2018-06" db="EMBL/GenBank/DDBJ databases">
        <authorList>
            <person name="Zhirakovskaya E."/>
        </authorList>
    </citation>
    <scope>NUCLEOTIDE SEQUENCE</scope>
</reference>
<comment type="cofactor">
    <cofactor evidence="1">
        <name>FAD</name>
        <dbReference type="ChEBI" id="CHEBI:57692"/>
    </cofactor>
</comment>
<dbReference type="InterPro" id="IPR040156">
    <property type="entry name" value="ETF-QO"/>
</dbReference>
<dbReference type="EMBL" id="UOGD01000119">
    <property type="protein sequence ID" value="VAX18896.1"/>
    <property type="molecule type" value="Genomic_DNA"/>
</dbReference>
<dbReference type="PANTHER" id="PTHR10617:SF107">
    <property type="entry name" value="ELECTRON TRANSFER FLAVOPROTEIN-UBIQUINONE OXIDOREDUCTASE, MITOCHONDRIAL"/>
    <property type="match status" value="1"/>
</dbReference>
<dbReference type="Pfam" id="PF21162">
    <property type="entry name" value="ETFQO_UQ-bd"/>
    <property type="match status" value="1"/>
</dbReference>
<organism evidence="6">
    <name type="scientific">hydrothermal vent metagenome</name>
    <dbReference type="NCBI Taxonomy" id="652676"/>
    <lineage>
        <taxon>unclassified sequences</taxon>
        <taxon>metagenomes</taxon>
        <taxon>ecological metagenomes</taxon>
    </lineage>
</organism>